<reference evidence="4" key="1">
    <citation type="journal article" date="2023" name="Science">
        <title>Genome structures resolve the early diversification of teleost fishes.</title>
        <authorList>
            <person name="Parey E."/>
            <person name="Louis A."/>
            <person name="Montfort J."/>
            <person name="Bouchez O."/>
            <person name="Roques C."/>
            <person name="Iampietro C."/>
            <person name="Lluch J."/>
            <person name="Castinel A."/>
            <person name="Donnadieu C."/>
            <person name="Desvignes T."/>
            <person name="Floi Bucao C."/>
            <person name="Jouanno E."/>
            <person name="Wen M."/>
            <person name="Mejri S."/>
            <person name="Dirks R."/>
            <person name="Jansen H."/>
            <person name="Henkel C."/>
            <person name="Chen W.J."/>
            <person name="Zahm M."/>
            <person name="Cabau C."/>
            <person name="Klopp C."/>
            <person name="Thompson A.W."/>
            <person name="Robinson-Rechavi M."/>
            <person name="Braasch I."/>
            <person name="Lecointre G."/>
            <person name="Bobe J."/>
            <person name="Postlethwait J.H."/>
            <person name="Berthelot C."/>
            <person name="Roest Crollius H."/>
            <person name="Guiguen Y."/>
        </authorList>
    </citation>
    <scope>NUCLEOTIDE SEQUENCE</scope>
    <source>
        <strain evidence="4">NC1722</strain>
    </source>
</reference>
<comment type="caution">
    <text evidence="4">The sequence shown here is derived from an EMBL/GenBank/DDBJ whole genome shotgun (WGS) entry which is preliminary data.</text>
</comment>
<dbReference type="EMBL" id="JAINUG010000349">
    <property type="protein sequence ID" value="KAJ8377537.1"/>
    <property type="molecule type" value="Genomic_DNA"/>
</dbReference>
<feature type="domain" description="C2H2-type" evidence="3">
    <location>
        <begin position="486"/>
        <end position="516"/>
    </location>
</feature>
<dbReference type="Proteomes" id="UP001221898">
    <property type="component" value="Unassembled WGS sequence"/>
</dbReference>
<dbReference type="AlphaFoldDB" id="A0AAD7RC96"/>
<dbReference type="PANTHER" id="PTHR16116">
    <property type="entry name" value="ZINC FINGER PROTEIN 839"/>
    <property type="match status" value="1"/>
</dbReference>
<dbReference type="GO" id="GO:0008270">
    <property type="term" value="F:zinc ion binding"/>
    <property type="evidence" value="ECO:0007669"/>
    <property type="project" value="UniProtKB-KW"/>
</dbReference>
<feature type="region of interest" description="Disordered" evidence="2">
    <location>
        <begin position="388"/>
        <end position="474"/>
    </location>
</feature>
<feature type="compositionally biased region" description="Acidic residues" evidence="2">
    <location>
        <begin position="454"/>
        <end position="467"/>
    </location>
</feature>
<keyword evidence="5" id="KW-1185">Reference proteome</keyword>
<feature type="region of interest" description="Disordered" evidence="2">
    <location>
        <begin position="512"/>
        <end position="633"/>
    </location>
</feature>
<dbReference type="InterPro" id="IPR013087">
    <property type="entry name" value="Znf_C2H2_type"/>
</dbReference>
<feature type="compositionally biased region" description="Polar residues" evidence="2">
    <location>
        <begin position="545"/>
        <end position="560"/>
    </location>
</feature>
<keyword evidence="1" id="KW-0862">Zinc</keyword>
<keyword evidence="1" id="KW-0479">Metal-binding</keyword>
<feature type="compositionally biased region" description="Basic and acidic residues" evidence="2">
    <location>
        <begin position="437"/>
        <end position="453"/>
    </location>
</feature>
<keyword evidence="1" id="KW-0863">Zinc-finger</keyword>
<evidence type="ECO:0000313" key="4">
    <source>
        <dbReference type="EMBL" id="KAJ8377537.1"/>
    </source>
</evidence>
<dbReference type="PROSITE" id="PS50157">
    <property type="entry name" value="ZINC_FINGER_C2H2_2"/>
    <property type="match status" value="1"/>
</dbReference>
<evidence type="ECO:0000313" key="5">
    <source>
        <dbReference type="Proteomes" id="UP001221898"/>
    </source>
</evidence>
<gene>
    <name evidence="4" type="ORF">AAFF_G00256330</name>
</gene>
<sequence length="999" mass="107052">MADKEDERNMKSETEKVGCYRAAQLHGVVGLTRSGYPVVLPHVSENKHDVSDDCEELTLVVKDETETAVISEYLRGSIQEGASLAQSCPVGSPFTGEGLLSERIITSFVETPAIETVTTADLSTVTSELVDSVSPTTTTTTTTTTIIYVQPDGSFVEGTGLTAEEQRQLVEQLAKQQLVEVTENEAARIFEQQRAPPSHYIHSGALAPSELQQVIDQVSKSQQSAGQVEQHGVAASAQPTACISFQPGCLFTTGSPVQDVAAQPLCIMQNAAQQLQHVAKQVALQQSQSLNGTRLVHKKQLETIRIQVQIPPPPAGGHATPCTPLSIGLAPKVGVSGGAPQIIHIAPVIGQQQYLLTNPGDPPIQLLLQRPAPPGGPPLLHKLALHTPVNGKASRPAPAPPPERRERQREKHKAKRPQKVQTRSGRVSRPPKHKVKDYKFIKTEDLVDGRQSDSDDYSEISMEEEGEGAGGRKPSLVSVYLNAKSFKCKSCEKAYIGLGGLTRHYRLNPAHGEAEPAAPATPTAPSTFSAPSGRSAPAPIKAVQTADNTSASTNQITENITEPVPMVTSDPALQPVQEGKAMAPPGQGATPSGPARPRGPGRPGRPRSEAHSARRGRPGRPPKNPAVLQQPQRRARLKEVLQVCDDEDLMEVVLPRLARVMTLWEFLLMKVDKGRPSRPQFSDVYREFEQLHTQVKKMAQDHFSAPPGPGAPATLEVQDPQVCQLLGIGDHVTRLKPLPSDPLQQKPAGVPEHSQLGENTGQREHCTPLPPAKRFKPNKSTGETNGAYLIQNGTAVPAAGTGAESGVEDRCLATTLPDPGSVSALGYQTVELSLHPQTAPLEFTTLEAEFSPEELVQDHLGNLTETVSHAPDPVPEAAQESIAEPGEELNDGHCRSDAAAGTSSELRYMEQVVSLGDTVEFQLADSDCSQEQVFIQTEEGLILHQPGGGSERLVIVTSPDGTTMHIRTPDTVPLETVQALLGIDTGTQPEGVLVSENHP</sequence>
<name>A0AAD7RC96_9TELE</name>
<evidence type="ECO:0000256" key="1">
    <source>
        <dbReference type="PROSITE-ProRule" id="PRU00042"/>
    </source>
</evidence>
<evidence type="ECO:0000259" key="3">
    <source>
        <dbReference type="PROSITE" id="PS50157"/>
    </source>
</evidence>
<feature type="compositionally biased region" description="Low complexity" evidence="2">
    <location>
        <begin position="516"/>
        <end position="532"/>
    </location>
</feature>
<evidence type="ECO:0000256" key="2">
    <source>
        <dbReference type="SAM" id="MobiDB-lite"/>
    </source>
</evidence>
<protein>
    <recommendedName>
        <fullName evidence="3">C2H2-type domain-containing protein</fullName>
    </recommendedName>
</protein>
<dbReference type="InterPro" id="IPR031885">
    <property type="entry name" value="DUF4764"/>
</dbReference>
<feature type="region of interest" description="Disordered" evidence="2">
    <location>
        <begin position="738"/>
        <end position="784"/>
    </location>
</feature>
<dbReference type="InterPro" id="IPR039946">
    <property type="entry name" value="ZN839"/>
</dbReference>
<organism evidence="4 5">
    <name type="scientific">Aldrovandia affinis</name>
    <dbReference type="NCBI Taxonomy" id="143900"/>
    <lineage>
        <taxon>Eukaryota</taxon>
        <taxon>Metazoa</taxon>
        <taxon>Chordata</taxon>
        <taxon>Craniata</taxon>
        <taxon>Vertebrata</taxon>
        <taxon>Euteleostomi</taxon>
        <taxon>Actinopterygii</taxon>
        <taxon>Neopterygii</taxon>
        <taxon>Teleostei</taxon>
        <taxon>Notacanthiformes</taxon>
        <taxon>Halosauridae</taxon>
        <taxon>Aldrovandia</taxon>
    </lineage>
</organism>
<feature type="compositionally biased region" description="Low complexity" evidence="2">
    <location>
        <begin position="588"/>
        <end position="598"/>
    </location>
</feature>
<proteinExistence type="predicted"/>
<dbReference type="Pfam" id="PF15961">
    <property type="entry name" value="DUF4764"/>
    <property type="match status" value="2"/>
</dbReference>
<accession>A0AAD7RC96</accession>
<dbReference type="PANTHER" id="PTHR16116:SF5">
    <property type="entry name" value="ZINC FINGER PROTEIN 839"/>
    <property type="match status" value="1"/>
</dbReference>